<proteinExistence type="predicted"/>
<evidence type="ECO:0000313" key="1">
    <source>
        <dbReference type="EMBL" id="ABG57621.1"/>
    </source>
</evidence>
<dbReference type="Pfam" id="PF14903">
    <property type="entry name" value="WG_beta_rep"/>
    <property type="match status" value="6"/>
</dbReference>
<name>A0A6N4SN01_CYTH3</name>
<protein>
    <recommendedName>
        <fullName evidence="3">WG repeat-containing protein</fullName>
    </recommendedName>
</protein>
<dbReference type="Proteomes" id="UP000001822">
    <property type="component" value="Chromosome"/>
</dbReference>
<reference evidence="1 2" key="1">
    <citation type="journal article" date="2007" name="Appl. Environ. Microbiol.">
        <title>Genome sequence of the cellulolytic gliding bacterium Cytophaga hutchinsonii.</title>
        <authorList>
            <person name="Xie G."/>
            <person name="Bruce D.C."/>
            <person name="Challacombe J.F."/>
            <person name="Chertkov O."/>
            <person name="Detter J.C."/>
            <person name="Gilna P."/>
            <person name="Han C.S."/>
            <person name="Lucas S."/>
            <person name="Misra M."/>
            <person name="Myers G.L."/>
            <person name="Richardson P."/>
            <person name="Tapia R."/>
            <person name="Thayer N."/>
            <person name="Thompson L.S."/>
            <person name="Brettin T.S."/>
            <person name="Henrissat B."/>
            <person name="Wilson D.B."/>
            <person name="McBride M.J."/>
        </authorList>
    </citation>
    <scope>NUCLEOTIDE SEQUENCE [LARGE SCALE GENOMIC DNA]</scope>
    <source>
        <strain evidence="2">ATCC 33406 / DSM 1761 / CIP 103989 / NBRC 15051 / NCIMB 9469 / D465</strain>
    </source>
</reference>
<dbReference type="KEGG" id="chu:CHU_0331"/>
<dbReference type="AlphaFoldDB" id="A0A6N4SN01"/>
<dbReference type="InterPro" id="IPR032774">
    <property type="entry name" value="WG_beta_rep"/>
</dbReference>
<sequence length="665" mass="74578">MLRFLSIIILLHFFFSGQTQTVQYNEGLTVFKETKNGKQQAGFKDKSGKVIIPARFDSIAAPFSNGQAIVVINNLYGTIDLKGKPIIPAIYKKILPQSFGLTPVQNKAGLWGFYNTAPKLVIPCLYNNFKFTNKGKQLFAQQDGKWGMLSLANEVLVPFNFKSIELLSPKQVRGTLFDSWERMSQTGIVLATYEYDSVLFTTSRELSYYQNGWQGLLNPDGSIALKNNFEALGDLVGDYVAIKQNNKWGVKKTNAEGWILEPAYDIIHLDSLMIYAGLTVGRNAVHWKLYAYSGSLLYPNVLSDYQPFSNGLFAAKSLTNKWGFLNEKGEEVIPFQYSGVGAFYYGLCDVKKDGQNLVINKSGEVVLNQRDIYLHSIGLLKVNALQDKTYNTSGIEAGIEIIPFNASFIKLKKGDKYGLINTKGEQILPIIYSNISTGSSTKTFSVTKDRQIKVLQPGGSTYPVDKKIISLDGFYNEYACMKYNNGKYGYVDHQGKIRIAPQYDQARPFDHEVAIIKLNGKWGIINKYENFVAQPYYDSISNFKNNVAIALEKGIYYLIDPSGKILTPDGYTSITLTAGGNYLLIKNNFRGIANARGKEIIAARYQSITELSPTLFKVSENDLKGVIDADRKIILHIKYLEIFYNSRTKEFLAAEEGAQKYITVK</sequence>
<evidence type="ECO:0008006" key="3">
    <source>
        <dbReference type="Google" id="ProtNLM"/>
    </source>
</evidence>
<dbReference type="PANTHER" id="PTHR37841">
    <property type="entry name" value="GLR2918 PROTEIN"/>
    <property type="match status" value="1"/>
</dbReference>
<dbReference type="EMBL" id="CP000383">
    <property type="protein sequence ID" value="ABG57621.1"/>
    <property type="molecule type" value="Genomic_DNA"/>
</dbReference>
<accession>A0A6N4SN01</accession>
<evidence type="ECO:0000313" key="2">
    <source>
        <dbReference type="Proteomes" id="UP000001822"/>
    </source>
</evidence>
<dbReference type="RefSeq" id="WP_011583737.1">
    <property type="nucleotide sequence ID" value="NC_008255.1"/>
</dbReference>
<gene>
    <name evidence="1" type="ordered locus">CHU_0331</name>
</gene>
<organism evidence="1 2">
    <name type="scientific">Cytophaga hutchinsonii (strain ATCC 33406 / DSM 1761 / CIP 103989 / NBRC 15051 / NCIMB 9469 / D465)</name>
    <dbReference type="NCBI Taxonomy" id="269798"/>
    <lineage>
        <taxon>Bacteria</taxon>
        <taxon>Pseudomonadati</taxon>
        <taxon>Bacteroidota</taxon>
        <taxon>Cytophagia</taxon>
        <taxon>Cytophagales</taxon>
        <taxon>Cytophagaceae</taxon>
        <taxon>Cytophaga</taxon>
    </lineage>
</organism>
<dbReference type="PANTHER" id="PTHR37841:SF1">
    <property type="entry name" value="DUF3298 DOMAIN-CONTAINING PROTEIN"/>
    <property type="match status" value="1"/>
</dbReference>
<keyword evidence="2" id="KW-1185">Reference proteome</keyword>